<evidence type="ECO:0000256" key="7">
    <source>
        <dbReference type="ARBA" id="ARBA00023237"/>
    </source>
</evidence>
<evidence type="ECO:0000256" key="3">
    <source>
        <dbReference type="ARBA" id="ARBA00022448"/>
    </source>
</evidence>
<evidence type="ECO:0000256" key="4">
    <source>
        <dbReference type="ARBA" id="ARBA00022452"/>
    </source>
</evidence>
<dbReference type="RefSeq" id="WP_227180637.1">
    <property type="nucleotide sequence ID" value="NZ_JAJBZT010000005.1"/>
</dbReference>
<feature type="signal peptide" evidence="8">
    <location>
        <begin position="1"/>
        <end position="23"/>
    </location>
</feature>
<keyword evidence="4" id="KW-1134">Transmembrane beta strand</keyword>
<reference evidence="9" key="1">
    <citation type="submission" date="2021-10" db="EMBL/GenBank/DDBJ databases">
        <title>The complete genome sequence of Leeia sp. TBRC 13508.</title>
        <authorList>
            <person name="Charoenyingcharoen P."/>
            <person name="Yukphan P."/>
        </authorList>
    </citation>
    <scope>NUCLEOTIDE SEQUENCE</scope>
    <source>
        <strain evidence="9">TBRC 13508</strain>
    </source>
</reference>
<dbReference type="InterPro" id="IPR010130">
    <property type="entry name" value="T1SS_OMP_TolC"/>
</dbReference>
<protein>
    <submittedName>
        <fullName evidence="9">TolC family outer membrane protein</fullName>
    </submittedName>
</protein>
<keyword evidence="6" id="KW-0472">Membrane</keyword>
<dbReference type="PANTHER" id="PTHR30026:SF20">
    <property type="entry name" value="OUTER MEMBRANE PROTEIN TOLC"/>
    <property type="match status" value="1"/>
</dbReference>
<keyword evidence="5" id="KW-0812">Transmembrane</keyword>
<gene>
    <name evidence="9" type="ORF">LIN78_09880</name>
</gene>
<keyword evidence="7" id="KW-0998">Cell outer membrane</keyword>
<evidence type="ECO:0000256" key="5">
    <source>
        <dbReference type="ARBA" id="ARBA00022692"/>
    </source>
</evidence>
<keyword evidence="10" id="KW-1185">Reference proteome</keyword>
<evidence type="ECO:0000313" key="9">
    <source>
        <dbReference type="EMBL" id="MCB6183855.1"/>
    </source>
</evidence>
<evidence type="ECO:0000256" key="1">
    <source>
        <dbReference type="ARBA" id="ARBA00004442"/>
    </source>
</evidence>
<evidence type="ECO:0000256" key="6">
    <source>
        <dbReference type="ARBA" id="ARBA00023136"/>
    </source>
</evidence>
<dbReference type="Gene3D" id="1.20.1600.10">
    <property type="entry name" value="Outer membrane efflux proteins (OEP)"/>
    <property type="match status" value="1"/>
</dbReference>
<dbReference type="InterPro" id="IPR051906">
    <property type="entry name" value="TolC-like"/>
</dbReference>
<accession>A0ABS8D6N1</accession>
<dbReference type="SUPFAM" id="SSF56954">
    <property type="entry name" value="Outer membrane efflux proteins (OEP)"/>
    <property type="match status" value="1"/>
</dbReference>
<keyword evidence="8" id="KW-0732">Signal</keyword>
<organism evidence="9 10">
    <name type="scientific">Leeia speluncae</name>
    <dbReference type="NCBI Taxonomy" id="2884804"/>
    <lineage>
        <taxon>Bacteria</taxon>
        <taxon>Pseudomonadati</taxon>
        <taxon>Pseudomonadota</taxon>
        <taxon>Betaproteobacteria</taxon>
        <taxon>Neisseriales</taxon>
        <taxon>Leeiaceae</taxon>
        <taxon>Leeia</taxon>
    </lineage>
</organism>
<proteinExistence type="inferred from homology"/>
<dbReference type="Proteomes" id="UP001165395">
    <property type="component" value="Unassembled WGS sequence"/>
</dbReference>
<dbReference type="Pfam" id="PF02321">
    <property type="entry name" value="OEP"/>
    <property type="match status" value="2"/>
</dbReference>
<dbReference type="EMBL" id="JAJBZT010000005">
    <property type="protein sequence ID" value="MCB6183855.1"/>
    <property type="molecule type" value="Genomic_DNA"/>
</dbReference>
<comment type="caution">
    <text evidence="9">The sequence shown here is derived from an EMBL/GenBank/DDBJ whole genome shotgun (WGS) entry which is preliminary data.</text>
</comment>
<keyword evidence="3" id="KW-0813">Transport</keyword>
<name>A0ABS8D6N1_9NEIS</name>
<evidence type="ECO:0000256" key="8">
    <source>
        <dbReference type="SAM" id="SignalP"/>
    </source>
</evidence>
<evidence type="ECO:0000256" key="2">
    <source>
        <dbReference type="ARBA" id="ARBA00007613"/>
    </source>
</evidence>
<evidence type="ECO:0000313" key="10">
    <source>
        <dbReference type="Proteomes" id="UP001165395"/>
    </source>
</evidence>
<dbReference type="NCBIfam" id="TIGR01844">
    <property type="entry name" value="type_I_sec_TolC"/>
    <property type="match status" value="1"/>
</dbReference>
<dbReference type="PANTHER" id="PTHR30026">
    <property type="entry name" value="OUTER MEMBRANE PROTEIN TOLC"/>
    <property type="match status" value="1"/>
</dbReference>
<comment type="subcellular location">
    <subcellularLocation>
        <location evidence="1">Cell outer membrane</location>
    </subcellularLocation>
</comment>
<sequence length="437" mass="46620">MNALKPTLMAVSLFAAIAYPAAADNLMDIYQAARLQDPTYASAAATYQANIEAYPQARAALLPQVSATGATTWNDSKTDLFAGGTANSQYNTNSLVVTAKQSLYNQANYAALEQGKLTVDLAEIQLKSAKQSLILRVAQAYFNVLAAMDKITYINQQKAAISQQLAQAKASFEVGTATITDTNEAQAKYDLMIATEIAAQNDLAIKQETLRQLAGKPFNGVAPLVNTNRINLKGSNLDWQNTAQQDSLAVKAGLIQKSIAEEEIKRVKAGHLPTLDLVANSGRSTTHGSSSPGRTNYNNIGLQLTIPIYSGGSVTSQSRAAVAKDEAARQDLEAARRSALQDANTSYLGVVSGEAQVKALEQALVSADSVLKSTKLGQEVGVRTNIDVLNAQQSYFSAQNDLSAARYSYLLSYLSLKSVAGQLDEADVAEINQRLGN</sequence>
<feature type="chain" id="PRO_5046033393" evidence="8">
    <location>
        <begin position="24"/>
        <end position="437"/>
    </location>
</feature>
<comment type="similarity">
    <text evidence="2">Belongs to the outer membrane factor (OMF) (TC 1.B.17) family.</text>
</comment>
<dbReference type="InterPro" id="IPR003423">
    <property type="entry name" value="OMP_efflux"/>
</dbReference>